<keyword evidence="3" id="KW-0375">Hydrogen ion transport</keyword>
<evidence type="ECO:0000256" key="6">
    <source>
        <dbReference type="ARBA" id="ARBA00023310"/>
    </source>
</evidence>
<sequence length="126" mass="14166">MTGKKELKIAKTLFRKSLSDGLVDSQKVKSILKVITREKPAHLVGILRNYKRLLESALSKEQVIVETAAKIPNLPEIEKEIKEKTKARRIIVKINPRLVLGAKITHGDWIFDSTLSAKLNNLIKSA</sequence>
<dbReference type="Proteomes" id="UP000179102">
    <property type="component" value="Unassembled WGS sequence"/>
</dbReference>
<dbReference type="GO" id="GO:0016020">
    <property type="term" value="C:membrane"/>
    <property type="evidence" value="ECO:0007669"/>
    <property type="project" value="UniProtKB-SubCell"/>
</dbReference>
<accession>A0A1F5G670</accession>
<proteinExistence type="predicted"/>
<dbReference type="GO" id="GO:0046933">
    <property type="term" value="F:proton-transporting ATP synthase activity, rotational mechanism"/>
    <property type="evidence" value="ECO:0007669"/>
    <property type="project" value="InterPro"/>
</dbReference>
<comment type="caution">
    <text evidence="7">The sequence shown here is derived from an EMBL/GenBank/DDBJ whole genome shotgun (WGS) entry which is preliminary data.</text>
</comment>
<comment type="subcellular location">
    <subcellularLocation>
        <location evidence="1">Membrane</location>
    </subcellularLocation>
</comment>
<reference evidence="7 8" key="1">
    <citation type="journal article" date="2016" name="Nat. Commun.">
        <title>Thousands of microbial genomes shed light on interconnected biogeochemical processes in an aquifer system.</title>
        <authorList>
            <person name="Anantharaman K."/>
            <person name="Brown C.T."/>
            <person name="Hug L.A."/>
            <person name="Sharon I."/>
            <person name="Castelle C.J."/>
            <person name="Probst A.J."/>
            <person name="Thomas B.C."/>
            <person name="Singh A."/>
            <person name="Wilkins M.J."/>
            <person name="Karaoz U."/>
            <person name="Brodie E.L."/>
            <person name="Williams K.H."/>
            <person name="Hubbard S.S."/>
            <person name="Banfield J.F."/>
        </authorList>
    </citation>
    <scope>NUCLEOTIDE SEQUENCE [LARGE SCALE GENOMIC DNA]</scope>
</reference>
<evidence type="ECO:0000256" key="3">
    <source>
        <dbReference type="ARBA" id="ARBA00022781"/>
    </source>
</evidence>
<evidence type="ECO:0000256" key="1">
    <source>
        <dbReference type="ARBA" id="ARBA00004370"/>
    </source>
</evidence>
<keyword evidence="2" id="KW-0813">Transport</keyword>
<protein>
    <submittedName>
        <fullName evidence="7">Uncharacterized protein</fullName>
    </submittedName>
</protein>
<dbReference type="Pfam" id="PF00213">
    <property type="entry name" value="OSCP"/>
    <property type="match status" value="1"/>
</dbReference>
<evidence type="ECO:0000256" key="2">
    <source>
        <dbReference type="ARBA" id="ARBA00022448"/>
    </source>
</evidence>
<gene>
    <name evidence="7" type="ORF">A2870_01380</name>
</gene>
<dbReference type="STRING" id="1797711.A2870_01380"/>
<dbReference type="AlphaFoldDB" id="A0A1F5G670"/>
<organism evidence="7 8">
    <name type="scientific">Candidatus Curtissbacteria bacterium RIFCSPHIGHO2_01_FULL_41_11</name>
    <dbReference type="NCBI Taxonomy" id="1797711"/>
    <lineage>
        <taxon>Bacteria</taxon>
        <taxon>Candidatus Curtissiibacteriota</taxon>
    </lineage>
</organism>
<keyword evidence="6" id="KW-0066">ATP synthesis</keyword>
<keyword evidence="4" id="KW-0406">Ion transport</keyword>
<evidence type="ECO:0000256" key="4">
    <source>
        <dbReference type="ARBA" id="ARBA00023065"/>
    </source>
</evidence>
<evidence type="ECO:0000313" key="8">
    <source>
        <dbReference type="Proteomes" id="UP000179102"/>
    </source>
</evidence>
<dbReference type="InterPro" id="IPR000711">
    <property type="entry name" value="ATPase_OSCP/dsu"/>
</dbReference>
<keyword evidence="5" id="KW-0472">Membrane</keyword>
<evidence type="ECO:0000256" key="5">
    <source>
        <dbReference type="ARBA" id="ARBA00023136"/>
    </source>
</evidence>
<name>A0A1F5G670_9BACT</name>
<evidence type="ECO:0000313" key="7">
    <source>
        <dbReference type="EMBL" id="OGD87380.1"/>
    </source>
</evidence>
<dbReference type="EMBL" id="MFAZ01000014">
    <property type="protein sequence ID" value="OGD87380.1"/>
    <property type="molecule type" value="Genomic_DNA"/>
</dbReference>